<dbReference type="Proteomes" id="UP000236621">
    <property type="component" value="Unassembled WGS sequence"/>
</dbReference>
<comment type="caution">
    <text evidence="2">The sequence shown here is derived from an EMBL/GenBank/DDBJ whole genome shotgun (WGS) entry which is preliminary data.</text>
</comment>
<reference evidence="2 3" key="1">
    <citation type="submission" date="2017-08" db="EMBL/GenBank/DDBJ databases">
        <title>Harnessing the power of phylogenomics to disentangle the directionality and signatures of interkingdom host jumping in the parasitic fungal genus Tolypocladium.</title>
        <authorList>
            <person name="Quandt C.A."/>
            <person name="Patterson W."/>
            <person name="Spatafora J.W."/>
        </authorList>
    </citation>
    <scope>NUCLEOTIDE SEQUENCE [LARGE SCALE GENOMIC DNA]</scope>
    <source>
        <strain evidence="2 3">CBS 113982</strain>
    </source>
</reference>
<evidence type="ECO:0000313" key="2">
    <source>
        <dbReference type="EMBL" id="PNY25318.1"/>
    </source>
</evidence>
<name>A0A2K3QCQ4_9HYPO</name>
<dbReference type="EMBL" id="NRSZ01000777">
    <property type="protein sequence ID" value="PNY25318.1"/>
    <property type="molecule type" value="Genomic_DNA"/>
</dbReference>
<keyword evidence="3" id="KW-1185">Reference proteome</keyword>
<evidence type="ECO:0000313" key="3">
    <source>
        <dbReference type="Proteomes" id="UP000236621"/>
    </source>
</evidence>
<sequence>MALVESGGLVQPRWTGIGRMDQRVRWQGPRAEPGGRLLRIEIDPMDADSSAWSSEEPSSAALFSGGVVLSWADPGTPPALRGRVLNHALHGFSGHGHWARLGVVLDSFHGGRRAHGLVHRVGCRWRRGWRSRGRSKTTRSRLGFLLGRRAASFGSRRVILQGRERRSIDCLRPGLSRHLRQQLWCRRRGGRMRSQTRTRMRTGMRSPVETAEPHHVLAHRAILHLKDLNRYAVDRPRLRRFIKARACRSACGIGGRTGLEGGGLDGIKGAVRCTGGDEAMSAAVPSE</sequence>
<feature type="region of interest" description="Disordered" evidence="1">
    <location>
        <begin position="190"/>
        <end position="209"/>
    </location>
</feature>
<gene>
    <name evidence="2" type="ORF">TCAP_04732</name>
</gene>
<proteinExistence type="predicted"/>
<evidence type="ECO:0000256" key="1">
    <source>
        <dbReference type="SAM" id="MobiDB-lite"/>
    </source>
</evidence>
<organism evidence="2 3">
    <name type="scientific">Tolypocladium capitatum</name>
    <dbReference type="NCBI Taxonomy" id="45235"/>
    <lineage>
        <taxon>Eukaryota</taxon>
        <taxon>Fungi</taxon>
        <taxon>Dikarya</taxon>
        <taxon>Ascomycota</taxon>
        <taxon>Pezizomycotina</taxon>
        <taxon>Sordariomycetes</taxon>
        <taxon>Hypocreomycetidae</taxon>
        <taxon>Hypocreales</taxon>
        <taxon>Ophiocordycipitaceae</taxon>
        <taxon>Tolypocladium</taxon>
    </lineage>
</organism>
<feature type="compositionally biased region" description="Basic residues" evidence="1">
    <location>
        <begin position="190"/>
        <end position="202"/>
    </location>
</feature>
<dbReference type="AlphaFoldDB" id="A0A2K3QCQ4"/>
<protein>
    <submittedName>
        <fullName evidence="2">Uncharacterized protein</fullName>
    </submittedName>
</protein>
<accession>A0A2K3QCQ4</accession>
<dbReference type="OrthoDB" id="10602766at2759"/>